<proteinExistence type="predicted"/>
<evidence type="ECO:0000256" key="2">
    <source>
        <dbReference type="ARBA" id="ARBA00022692"/>
    </source>
</evidence>
<keyword evidence="5" id="KW-0472">Membrane</keyword>
<dbReference type="InterPro" id="IPR023408">
    <property type="entry name" value="MscS_beta-dom_sf"/>
</dbReference>
<evidence type="ECO:0000256" key="4">
    <source>
        <dbReference type="ARBA" id="ARBA00023065"/>
    </source>
</evidence>
<evidence type="ECO:0000259" key="7">
    <source>
        <dbReference type="Pfam" id="PF00924"/>
    </source>
</evidence>
<evidence type="ECO:0000313" key="9">
    <source>
        <dbReference type="Proteomes" id="UP001293593"/>
    </source>
</evidence>
<dbReference type="Proteomes" id="UP001293593">
    <property type="component" value="Unassembled WGS sequence"/>
</dbReference>
<evidence type="ECO:0000256" key="3">
    <source>
        <dbReference type="ARBA" id="ARBA00022989"/>
    </source>
</evidence>
<evidence type="ECO:0000256" key="5">
    <source>
        <dbReference type="ARBA" id="ARBA00023136"/>
    </source>
</evidence>
<dbReference type="Gene3D" id="1.10.287.1260">
    <property type="match status" value="1"/>
</dbReference>
<comment type="caution">
    <text evidence="8">The sequence shown here is derived from an EMBL/GenBank/DDBJ whole genome shotgun (WGS) entry which is preliminary data.</text>
</comment>
<organism evidence="8 9">
    <name type="scientific">Acacia crassicarpa</name>
    <name type="common">northern wattle</name>
    <dbReference type="NCBI Taxonomy" id="499986"/>
    <lineage>
        <taxon>Eukaryota</taxon>
        <taxon>Viridiplantae</taxon>
        <taxon>Streptophyta</taxon>
        <taxon>Embryophyta</taxon>
        <taxon>Tracheophyta</taxon>
        <taxon>Spermatophyta</taxon>
        <taxon>Magnoliopsida</taxon>
        <taxon>eudicotyledons</taxon>
        <taxon>Gunneridae</taxon>
        <taxon>Pentapetalae</taxon>
        <taxon>rosids</taxon>
        <taxon>fabids</taxon>
        <taxon>Fabales</taxon>
        <taxon>Fabaceae</taxon>
        <taxon>Caesalpinioideae</taxon>
        <taxon>mimosoid clade</taxon>
        <taxon>Acacieae</taxon>
        <taxon>Acacia</taxon>
    </lineage>
</organism>
<keyword evidence="3" id="KW-1133">Transmembrane helix</keyword>
<evidence type="ECO:0000313" key="8">
    <source>
        <dbReference type="EMBL" id="KAK4268821.1"/>
    </source>
</evidence>
<keyword evidence="2" id="KW-0812">Transmembrane</keyword>
<dbReference type="Gene3D" id="2.30.30.60">
    <property type="match status" value="1"/>
</dbReference>
<dbReference type="GO" id="GO:0034220">
    <property type="term" value="P:monoatomic ion transmembrane transport"/>
    <property type="evidence" value="ECO:0007669"/>
    <property type="project" value="UniProtKB-KW"/>
</dbReference>
<feature type="domain" description="Mechanosensitive ion channel MscS" evidence="7">
    <location>
        <begin position="315"/>
        <end position="377"/>
    </location>
</feature>
<keyword evidence="4" id="KW-0406">Ion transport</keyword>
<accession>A0AAE1JE99</accession>
<gene>
    <name evidence="8" type="ORF">QN277_022055</name>
</gene>
<comment type="subcellular location">
    <subcellularLocation>
        <location evidence="1">Membrane</location>
    </subcellularLocation>
</comment>
<protein>
    <recommendedName>
        <fullName evidence="7">Mechanosensitive ion channel MscS domain-containing protein</fullName>
    </recommendedName>
</protein>
<reference evidence="8" key="1">
    <citation type="submission" date="2023-10" db="EMBL/GenBank/DDBJ databases">
        <title>Chromosome-level genome of the transformable northern wattle, Acacia crassicarpa.</title>
        <authorList>
            <person name="Massaro I."/>
            <person name="Sinha N.R."/>
            <person name="Poethig S."/>
            <person name="Leichty A.R."/>
        </authorList>
    </citation>
    <scope>NUCLEOTIDE SEQUENCE</scope>
    <source>
        <strain evidence="8">Acra3RX</strain>
        <tissue evidence="8">Leaf</tissue>
    </source>
</reference>
<dbReference type="InterPro" id="IPR006685">
    <property type="entry name" value="MscS_channel_2nd"/>
</dbReference>
<keyword evidence="9" id="KW-1185">Reference proteome</keyword>
<dbReference type="PANTHER" id="PTHR30566:SF5">
    <property type="entry name" value="MECHANOSENSITIVE ION CHANNEL PROTEIN 1, MITOCHONDRIAL-RELATED"/>
    <property type="match status" value="1"/>
</dbReference>
<evidence type="ECO:0000256" key="6">
    <source>
        <dbReference type="ARBA" id="ARBA00023303"/>
    </source>
</evidence>
<name>A0AAE1JE99_9FABA</name>
<keyword evidence="6" id="KW-0407">Ion channel</keyword>
<dbReference type="AlphaFoldDB" id="A0AAE1JE99"/>
<dbReference type="InterPro" id="IPR010920">
    <property type="entry name" value="LSM_dom_sf"/>
</dbReference>
<sequence>MSPARVRFSCLKRLQKFSANCCLNLKSTQPIKHHILNLTRRNDFFHVKLPINLLSQSYFKGELQLPAIFAKKQFRTQTSENSNLLNTKPTASLSPNISRFCLHRKSLPFASMTLTLKHRSYSSYLSDSTDIGDWAADLTPCVQQLLDSNPFLVISVGSTLIAWIVMPLILRKLHQYSMQSSAATTLPYEKTFWVALEDPVRYLVTFVAFSHICVTIAPTSEASQHLAESWKEAVILVFTWFLHRWKTNILGHISSHQSYPGQDQHKLLNLQNVSSASVFGIGGTMALTQAGAVSVESVVIFGGMGGAATAFAASDVLANVFSGLCMQLSEPFTIGDTIKAGWVEGQVIEMGVTKTSLMNGEKMEVIVPNSHFTKQAIVIKSRAEWRGTISKIRVRIEAIDRIGKISQEMKSMLTANGNVLLGKRAPYCYLSRIGNSHAEVTLGYDLKLMGNEAMCSAKQGIMKEAMEILRRHNAAHLSSDSDSDSDSD</sequence>
<dbReference type="GO" id="GO:0016020">
    <property type="term" value="C:membrane"/>
    <property type="evidence" value="ECO:0007669"/>
    <property type="project" value="UniProtKB-SubCell"/>
</dbReference>
<keyword evidence="4" id="KW-0813">Transport</keyword>
<dbReference type="PANTHER" id="PTHR30566">
    <property type="entry name" value="YNAI-RELATED MECHANOSENSITIVE ION CHANNEL"/>
    <property type="match status" value="1"/>
</dbReference>
<evidence type="ECO:0000256" key="1">
    <source>
        <dbReference type="ARBA" id="ARBA00004370"/>
    </source>
</evidence>
<dbReference type="SUPFAM" id="SSF50182">
    <property type="entry name" value="Sm-like ribonucleoproteins"/>
    <property type="match status" value="1"/>
</dbReference>
<dbReference type="Pfam" id="PF00924">
    <property type="entry name" value="MS_channel_2nd"/>
    <property type="match status" value="1"/>
</dbReference>
<dbReference type="EMBL" id="JAWXYG010000006">
    <property type="protein sequence ID" value="KAK4268821.1"/>
    <property type="molecule type" value="Genomic_DNA"/>
</dbReference>